<feature type="transmembrane region" description="Helical" evidence="1">
    <location>
        <begin position="16"/>
        <end position="33"/>
    </location>
</feature>
<protein>
    <submittedName>
        <fullName evidence="2">Uncharacterized protein</fullName>
    </submittedName>
</protein>
<evidence type="ECO:0000256" key="1">
    <source>
        <dbReference type="SAM" id="Phobius"/>
    </source>
</evidence>
<keyword evidence="1" id="KW-1133">Transmembrane helix</keyword>
<name>A0A3E2W6E5_9FIRM</name>
<evidence type="ECO:0000313" key="2">
    <source>
        <dbReference type="EMBL" id="RGC20080.1"/>
    </source>
</evidence>
<dbReference type="Proteomes" id="UP000260733">
    <property type="component" value="Unassembled WGS sequence"/>
</dbReference>
<keyword evidence="1" id="KW-0812">Transmembrane</keyword>
<evidence type="ECO:0000313" key="3">
    <source>
        <dbReference type="Proteomes" id="UP000260733"/>
    </source>
</evidence>
<comment type="caution">
    <text evidence="2">The sequence shown here is derived from an EMBL/GenBank/DDBJ whole genome shotgun (WGS) entry which is preliminary data.</text>
</comment>
<dbReference type="AlphaFoldDB" id="A0A3E2W6E5"/>
<accession>A0A3E2W6E5</accession>
<reference evidence="2 3" key="1">
    <citation type="submission" date="2018-08" db="EMBL/GenBank/DDBJ databases">
        <title>A genome reference for cultivated species of the human gut microbiota.</title>
        <authorList>
            <person name="Zou Y."/>
            <person name="Xue W."/>
            <person name="Luo G."/>
        </authorList>
    </citation>
    <scope>NUCLEOTIDE SEQUENCE [LARGE SCALE GENOMIC DNA]</scope>
    <source>
        <strain evidence="2 3">AM37-13AC</strain>
    </source>
</reference>
<feature type="transmembrane region" description="Helical" evidence="1">
    <location>
        <begin position="39"/>
        <end position="57"/>
    </location>
</feature>
<sequence length="61" mass="6853">MKKPRPEECSIKKCNLFYLSGLLFFLVAVLNLVTGENHSTAVVWLCLGSSYSCLGYSHQKK</sequence>
<organism evidence="2 3">
    <name type="scientific">Faecalibacterium prausnitzii</name>
    <dbReference type="NCBI Taxonomy" id="853"/>
    <lineage>
        <taxon>Bacteria</taxon>
        <taxon>Bacillati</taxon>
        <taxon>Bacillota</taxon>
        <taxon>Clostridia</taxon>
        <taxon>Eubacteriales</taxon>
        <taxon>Oscillospiraceae</taxon>
        <taxon>Faecalibacterium</taxon>
    </lineage>
</organism>
<gene>
    <name evidence="2" type="ORF">DW855_05375</name>
</gene>
<dbReference type="EMBL" id="QVFB01000006">
    <property type="protein sequence ID" value="RGC20080.1"/>
    <property type="molecule type" value="Genomic_DNA"/>
</dbReference>
<keyword evidence="1" id="KW-0472">Membrane</keyword>
<proteinExistence type="predicted"/>